<evidence type="ECO:0000256" key="1">
    <source>
        <dbReference type="ARBA" id="ARBA00004193"/>
    </source>
</evidence>
<accession>A0A7R7EPC8</accession>
<organism evidence="7 8">
    <name type="scientific">Anaeromicropila herbilytica</name>
    <dbReference type="NCBI Taxonomy" id="2785025"/>
    <lineage>
        <taxon>Bacteria</taxon>
        <taxon>Bacillati</taxon>
        <taxon>Bacillota</taxon>
        <taxon>Clostridia</taxon>
        <taxon>Lachnospirales</taxon>
        <taxon>Lachnospiraceae</taxon>
        <taxon>Anaeromicropila</taxon>
    </lineage>
</organism>
<dbReference type="GO" id="GO:0030288">
    <property type="term" value="C:outer membrane-bounded periplasmic space"/>
    <property type="evidence" value="ECO:0007669"/>
    <property type="project" value="UniProtKB-ARBA"/>
</dbReference>
<comment type="subcellular location">
    <subcellularLocation>
        <location evidence="1">Cell membrane</location>
        <topology evidence="1">Lipid-anchor</topology>
    </subcellularLocation>
</comment>
<evidence type="ECO:0000256" key="3">
    <source>
        <dbReference type="ARBA" id="ARBA00022448"/>
    </source>
</evidence>
<evidence type="ECO:0000313" key="7">
    <source>
        <dbReference type="EMBL" id="BCN32576.1"/>
    </source>
</evidence>
<dbReference type="Gene3D" id="3.90.76.10">
    <property type="entry name" value="Dipeptide-binding Protein, Domain 1"/>
    <property type="match status" value="1"/>
</dbReference>
<proteinExistence type="inferred from homology"/>
<dbReference type="RefSeq" id="WP_271713617.1">
    <property type="nucleotide sequence ID" value="NZ_AP024169.1"/>
</dbReference>
<dbReference type="PROSITE" id="PS01040">
    <property type="entry name" value="SBP_BACTERIAL_5"/>
    <property type="match status" value="1"/>
</dbReference>
<dbReference type="Proteomes" id="UP000595897">
    <property type="component" value="Chromosome"/>
</dbReference>
<dbReference type="PIRSF" id="PIRSF002741">
    <property type="entry name" value="MppA"/>
    <property type="match status" value="1"/>
</dbReference>
<gene>
    <name evidence="7" type="ORF">bsdtb5_38710</name>
</gene>
<dbReference type="FunFam" id="3.90.76.10:FF:000001">
    <property type="entry name" value="Oligopeptide ABC transporter substrate-binding protein"/>
    <property type="match status" value="1"/>
</dbReference>
<dbReference type="Gene3D" id="3.10.105.10">
    <property type="entry name" value="Dipeptide-binding Protein, Domain 3"/>
    <property type="match status" value="1"/>
</dbReference>
<dbReference type="InterPro" id="IPR000914">
    <property type="entry name" value="SBP_5_dom"/>
</dbReference>
<comment type="similarity">
    <text evidence="2">Belongs to the bacterial solute-binding protein 5 family.</text>
</comment>
<dbReference type="CDD" id="cd08504">
    <property type="entry name" value="PBP2_OppA"/>
    <property type="match status" value="1"/>
</dbReference>
<dbReference type="InterPro" id="IPR023765">
    <property type="entry name" value="SBP_5_CS"/>
</dbReference>
<evidence type="ECO:0000259" key="6">
    <source>
        <dbReference type="Pfam" id="PF00496"/>
    </source>
</evidence>
<dbReference type="Gene3D" id="3.40.190.10">
    <property type="entry name" value="Periplasmic binding protein-like II"/>
    <property type="match status" value="1"/>
</dbReference>
<dbReference type="PANTHER" id="PTHR30290:SF79">
    <property type="entry name" value="DIPEPTIDE-BINDING PROTEIN DPPE"/>
    <property type="match status" value="1"/>
</dbReference>
<dbReference type="FunFam" id="3.10.105.10:FF:000001">
    <property type="entry name" value="Oligopeptide ABC transporter, oligopeptide-binding protein"/>
    <property type="match status" value="1"/>
</dbReference>
<evidence type="ECO:0000256" key="5">
    <source>
        <dbReference type="SAM" id="SignalP"/>
    </source>
</evidence>
<keyword evidence="4 5" id="KW-0732">Signal</keyword>
<dbReference type="KEGG" id="ahb:bsdtb5_38710"/>
<dbReference type="PANTHER" id="PTHR30290">
    <property type="entry name" value="PERIPLASMIC BINDING COMPONENT OF ABC TRANSPORTER"/>
    <property type="match status" value="1"/>
</dbReference>
<evidence type="ECO:0000313" key="8">
    <source>
        <dbReference type="Proteomes" id="UP000595897"/>
    </source>
</evidence>
<dbReference type="InterPro" id="IPR030678">
    <property type="entry name" value="Peptide/Ni-bd"/>
</dbReference>
<dbReference type="AlphaFoldDB" id="A0A7R7EPC8"/>
<evidence type="ECO:0000256" key="4">
    <source>
        <dbReference type="ARBA" id="ARBA00022729"/>
    </source>
</evidence>
<evidence type="ECO:0000256" key="2">
    <source>
        <dbReference type="ARBA" id="ARBA00005695"/>
    </source>
</evidence>
<dbReference type="GO" id="GO:0015833">
    <property type="term" value="P:peptide transport"/>
    <property type="evidence" value="ECO:0007669"/>
    <property type="project" value="TreeGrafter"/>
</dbReference>
<feature type="domain" description="Solute-binding protein family 5" evidence="6">
    <location>
        <begin position="87"/>
        <end position="471"/>
    </location>
</feature>
<dbReference type="SUPFAM" id="SSF53850">
    <property type="entry name" value="Periplasmic binding protein-like II"/>
    <property type="match status" value="1"/>
</dbReference>
<sequence length="549" mass="61168">MNKVIFKKPTAILLLVVMVISTALAGCAKKDTTKNNANTGANGEFDLNVQVGPEPGTIDPSLNTTVDGATLINHAFEGLMKINDKGEVVNGQAASYTVSKDNLVYTFKIRDDAKWSDGKPVTANDFVYSWRRAVNPATGSEYNYMIEMVKNASDIMAGKKDPSELGVKAVDDKTFEVTLTSPTTYFIEIAAFPTTYPLREDVVSKNPDTWATDPKTYVGNGPYVLDSWDHQAKMVYVQNKNYYDVDKLGPDKINFVLMDDQNTILSAFKNGDILFGDDLPSEEIAAMKDKGLYIVGQLGTYFLCINTSKKEFSDPKVRQALSLALDRQYLVDNVAKGGQQPADTFVATGLADADANKQFHDTATPWYDLKDYKGNIEKAKKLLAESGYPNGKGFPSIELSTNPGHEAIMEAVQNMWTENLGLNVTITSEDWNVFVETRKSGNYQIARHGWLADYNDPISFLDMWVTGGGNNDAKWSNKDYDALIKTVKTSTDRNERYTAMHKAEDILAKEMPIIPIYYYTDLYLKSDKLQGFYSSPLGFKYFMYTSLSK</sequence>
<dbReference type="PROSITE" id="PS51257">
    <property type="entry name" value="PROKAR_LIPOPROTEIN"/>
    <property type="match status" value="1"/>
</dbReference>
<dbReference type="GO" id="GO:1904680">
    <property type="term" value="F:peptide transmembrane transporter activity"/>
    <property type="evidence" value="ECO:0007669"/>
    <property type="project" value="TreeGrafter"/>
</dbReference>
<dbReference type="Pfam" id="PF00496">
    <property type="entry name" value="SBP_bac_5"/>
    <property type="match status" value="1"/>
</dbReference>
<feature type="chain" id="PRO_5032388882" evidence="5">
    <location>
        <begin position="26"/>
        <end position="549"/>
    </location>
</feature>
<protein>
    <submittedName>
        <fullName evidence="7">Peptide ABC transporter substrate-binding protein</fullName>
    </submittedName>
</protein>
<feature type="signal peptide" evidence="5">
    <location>
        <begin position="1"/>
        <end position="25"/>
    </location>
</feature>
<dbReference type="InterPro" id="IPR039424">
    <property type="entry name" value="SBP_5"/>
</dbReference>
<keyword evidence="3" id="KW-0813">Transport</keyword>
<dbReference type="EMBL" id="AP024169">
    <property type="protein sequence ID" value="BCN32576.1"/>
    <property type="molecule type" value="Genomic_DNA"/>
</dbReference>
<keyword evidence="8" id="KW-1185">Reference proteome</keyword>
<reference evidence="7 8" key="1">
    <citation type="submission" date="2020-11" db="EMBL/GenBank/DDBJ databases">
        <title>Draft genome sequencing of a Lachnospiraceae strain isolated from anoxic soil subjected to BSD treatment.</title>
        <authorList>
            <person name="Uek A."/>
            <person name="Tonouchi A."/>
        </authorList>
    </citation>
    <scope>NUCLEOTIDE SEQUENCE [LARGE SCALE GENOMIC DNA]</scope>
    <source>
        <strain evidence="7 8">TB5</strain>
    </source>
</reference>
<name>A0A7R7EPC8_9FIRM</name>
<dbReference type="GO" id="GO:0043190">
    <property type="term" value="C:ATP-binding cassette (ABC) transporter complex"/>
    <property type="evidence" value="ECO:0007669"/>
    <property type="project" value="InterPro"/>
</dbReference>